<evidence type="ECO:0000313" key="2">
    <source>
        <dbReference type="Proteomes" id="UP000321103"/>
    </source>
</evidence>
<proteinExistence type="predicted"/>
<dbReference type="AlphaFoldDB" id="A0A512IIK9"/>
<reference evidence="1 2" key="1">
    <citation type="submission" date="2019-07" db="EMBL/GenBank/DDBJ databases">
        <title>Whole genome shotgun sequence of Kocuria turfanensis NBRC 107627.</title>
        <authorList>
            <person name="Hosoyama A."/>
            <person name="Uohara A."/>
            <person name="Ohji S."/>
            <person name="Ichikawa N."/>
        </authorList>
    </citation>
    <scope>NUCLEOTIDE SEQUENCE [LARGE SCALE GENOMIC DNA]</scope>
    <source>
        <strain evidence="1 2">NBRC 107627</strain>
    </source>
</reference>
<dbReference type="STRING" id="388357.GCA_001580365_03801"/>
<gene>
    <name evidence="1" type="ORF">KTU01_36660</name>
</gene>
<sequence>MSDVPPRAERRLEATLNLDGLTVRLDLVGEELVIAVDDPLASLDALTLLDTHNQETVLHRTGLAARTRTRTVVSQMIDALHEAGSTSARAVAARMRPDGDIDSEAVHALSRAVALSGRAEMWGWTMARVRNSFQRLRLEDPDAITPPFLAAGFADLTGRHGFEREHFEAMNASWRAVIGELPAGADRGAGQPMLRVG</sequence>
<accession>A0A512IIK9</accession>
<protein>
    <submittedName>
        <fullName evidence="1">Uncharacterized protein</fullName>
    </submittedName>
</protein>
<dbReference type="EMBL" id="BJZS01000145">
    <property type="protein sequence ID" value="GEO97543.1"/>
    <property type="molecule type" value="Genomic_DNA"/>
</dbReference>
<organism evidence="1 2">
    <name type="scientific">Kocuria turfanensis</name>
    <dbReference type="NCBI Taxonomy" id="388357"/>
    <lineage>
        <taxon>Bacteria</taxon>
        <taxon>Bacillati</taxon>
        <taxon>Actinomycetota</taxon>
        <taxon>Actinomycetes</taxon>
        <taxon>Micrococcales</taxon>
        <taxon>Micrococcaceae</taxon>
        <taxon>Kocuria</taxon>
    </lineage>
</organism>
<keyword evidence="2" id="KW-1185">Reference proteome</keyword>
<name>A0A512IIK9_9MICC</name>
<dbReference type="Proteomes" id="UP000321103">
    <property type="component" value="Unassembled WGS sequence"/>
</dbReference>
<comment type="caution">
    <text evidence="1">The sequence shown here is derived from an EMBL/GenBank/DDBJ whole genome shotgun (WGS) entry which is preliminary data.</text>
</comment>
<evidence type="ECO:0000313" key="1">
    <source>
        <dbReference type="EMBL" id="GEO97543.1"/>
    </source>
</evidence>
<dbReference type="RefSeq" id="WP_112254385.1">
    <property type="nucleotide sequence ID" value="NZ_BJZS01000145.1"/>
</dbReference>